<feature type="transmembrane region" description="Helical" evidence="1">
    <location>
        <begin position="143"/>
        <end position="165"/>
    </location>
</feature>
<dbReference type="InterPro" id="IPR058062">
    <property type="entry name" value="SCO7613_C"/>
</dbReference>
<keyword evidence="1" id="KW-0812">Transmembrane</keyword>
<feature type="transmembrane region" description="Helical" evidence="1">
    <location>
        <begin position="298"/>
        <end position="319"/>
    </location>
</feature>
<feature type="transmembrane region" description="Helical" evidence="1">
    <location>
        <begin position="752"/>
        <end position="775"/>
    </location>
</feature>
<dbReference type="NCBIfam" id="NF047321">
    <property type="entry name" value="SCO7613_CTERM"/>
    <property type="match status" value="1"/>
</dbReference>
<name>A0A1D3DZD5_9ACTN</name>
<sequence>MSAPTLPGMDSIPSPAQELVLIDRELAQLDTRRAMLLARRAWLLDVLRARAVRPAGAAGATAGGAPAWARPDGEASAWGVRTVLLTLGGALLAIAALAFTLLSWGALGIGGRTAALSAVTAVALVVPAVLLRRGLTATAETVAALALALTVLDAWALYLLAGPWAWGASGYTASAAALLAALWTGYGLAFPRLRAPLPAAVVLGQFPLVLAVVAFGGDARTAAWALLATGAGDALLALRTRSASVRATAWSAAGATAGYALLTAFEASLRGGVEPALLLLAGAVLGAAVAWRVAGAGAVACAMVAAAAWAAAGGGLLRAVSPGAWALPGYVACAALPVLVVAVASAVRVPDAVRRGLVWASDAVMGVGLLLAVPLLTWVQVWLVPDVWSGAVPAGSVVAAALVWPAVVTVTLVGGVLAAGAAVPVGAGGPGVRVAARCGALGLGALAMWTVPVAAGLPHGTMLAAHLLVVAALLGVAVRPTRVVAGLAGATPGVNAAAASGFGCAVVAAAGVAIAGLSTRAATLVVLASLALLWAGASVAAGSRPWLRAASACGAVAAAAGFTGAAGAAAGWPAHWVGVVLLAVPAATAGLGARLRHNAAAVPLEGAGAAVGAVAVALAAGRPGVLALALGLAGVIAAGTALRPERLRVAGPLAAALLVAAAWVRLALWDVTVPEVYALPVALPALVVGALRRKRDAGTGSWAAYGPGLGAGLLPSLCAVWGDAGSLRPLLLGAAALAVTLGGAHMRLQAPLLLGGGVLLLVAAHELAPYVAQVVGVLPRWLPPALAGLLLLMVGATYERRLRELRRLRDAVGRMG</sequence>
<feature type="transmembrane region" description="Helical" evidence="1">
    <location>
        <begin position="221"/>
        <end position="238"/>
    </location>
</feature>
<feature type="transmembrane region" description="Helical" evidence="1">
    <location>
        <begin position="576"/>
        <end position="593"/>
    </location>
</feature>
<feature type="transmembrane region" description="Helical" evidence="1">
    <location>
        <begin position="549"/>
        <end position="570"/>
    </location>
</feature>
<proteinExistence type="predicted"/>
<feature type="transmembrane region" description="Helical" evidence="1">
    <location>
        <begin position="649"/>
        <end position="668"/>
    </location>
</feature>
<dbReference type="STRING" id="1306406.J116_027825"/>
<feature type="transmembrane region" description="Helical" evidence="1">
    <location>
        <begin position="434"/>
        <end position="457"/>
    </location>
</feature>
<feature type="transmembrane region" description="Helical" evidence="1">
    <location>
        <begin position="325"/>
        <end position="347"/>
    </location>
</feature>
<feature type="transmembrane region" description="Helical" evidence="1">
    <location>
        <begin position="600"/>
        <end position="619"/>
    </location>
</feature>
<dbReference type="AlphaFoldDB" id="A0A1D3DZD5"/>
<dbReference type="eggNOG" id="COG3087">
    <property type="taxonomic scope" value="Bacteria"/>
</dbReference>
<gene>
    <name evidence="2" type="ORF">J116_027825</name>
</gene>
<feature type="transmembrane region" description="Helical" evidence="1">
    <location>
        <begin position="674"/>
        <end position="691"/>
    </location>
</feature>
<feature type="transmembrane region" description="Helical" evidence="1">
    <location>
        <begin position="493"/>
        <end position="515"/>
    </location>
</feature>
<keyword evidence="3" id="KW-1185">Reference proteome</keyword>
<evidence type="ECO:0000256" key="1">
    <source>
        <dbReference type="SAM" id="Phobius"/>
    </source>
</evidence>
<feature type="transmembrane region" description="Helical" evidence="1">
    <location>
        <begin position="728"/>
        <end position="745"/>
    </location>
</feature>
<protein>
    <submittedName>
        <fullName evidence="2">Uncharacterized protein</fullName>
    </submittedName>
</protein>
<keyword evidence="1" id="KW-0472">Membrane</keyword>
<feature type="transmembrane region" description="Helical" evidence="1">
    <location>
        <begin position="781"/>
        <end position="798"/>
    </location>
</feature>
<organism evidence="2 3">
    <name type="scientific">Streptomyces thermolilacinus SPC6</name>
    <dbReference type="NCBI Taxonomy" id="1306406"/>
    <lineage>
        <taxon>Bacteria</taxon>
        <taxon>Bacillati</taxon>
        <taxon>Actinomycetota</taxon>
        <taxon>Actinomycetes</taxon>
        <taxon>Kitasatosporales</taxon>
        <taxon>Streptomycetaceae</taxon>
        <taxon>Streptomyces</taxon>
    </lineage>
</organism>
<feature type="transmembrane region" description="Helical" evidence="1">
    <location>
        <begin position="463"/>
        <end position="481"/>
    </location>
</feature>
<feature type="transmembrane region" description="Helical" evidence="1">
    <location>
        <begin position="359"/>
        <end position="383"/>
    </location>
</feature>
<feature type="transmembrane region" description="Helical" evidence="1">
    <location>
        <begin position="83"/>
        <end position="107"/>
    </location>
</feature>
<feature type="transmembrane region" description="Helical" evidence="1">
    <location>
        <begin position="521"/>
        <end position="542"/>
    </location>
</feature>
<dbReference type="OrthoDB" id="3416299at2"/>
<reference evidence="2 3" key="1">
    <citation type="journal article" date="2013" name="Genome Announc.">
        <title>Genome Sequence of Streptomyces violaceusniger Strain SPC6, a Halotolerant Streptomycete That Exhibits Rapid Growth and Development.</title>
        <authorList>
            <person name="Chen X."/>
            <person name="Zhang B."/>
            <person name="Zhang W."/>
            <person name="Wu X."/>
            <person name="Zhang M."/>
            <person name="Chen T."/>
            <person name="Liu G."/>
            <person name="Dyson P."/>
        </authorList>
    </citation>
    <scope>NUCLEOTIDE SEQUENCE [LARGE SCALE GENOMIC DNA]</scope>
    <source>
        <strain evidence="2 3">SPC6</strain>
    </source>
</reference>
<feature type="transmembrane region" description="Helical" evidence="1">
    <location>
        <begin position="625"/>
        <end position="642"/>
    </location>
</feature>
<feature type="transmembrane region" description="Helical" evidence="1">
    <location>
        <begin position="113"/>
        <end position="131"/>
    </location>
</feature>
<keyword evidence="1" id="KW-1133">Transmembrane helix</keyword>
<feature type="transmembrane region" description="Helical" evidence="1">
    <location>
        <begin position="403"/>
        <end position="427"/>
    </location>
</feature>
<accession>A0A1D3DZD5</accession>
<feature type="transmembrane region" description="Helical" evidence="1">
    <location>
        <begin position="171"/>
        <end position="190"/>
    </location>
</feature>
<comment type="caution">
    <text evidence="2">The sequence shown here is derived from an EMBL/GenBank/DDBJ whole genome shotgun (WGS) entry which is preliminary data.</text>
</comment>
<evidence type="ECO:0000313" key="3">
    <source>
        <dbReference type="Proteomes" id="UP000095329"/>
    </source>
</evidence>
<dbReference type="EMBL" id="ASHX02000001">
    <property type="protein sequence ID" value="OEJ97693.1"/>
    <property type="molecule type" value="Genomic_DNA"/>
</dbReference>
<evidence type="ECO:0000313" key="2">
    <source>
        <dbReference type="EMBL" id="OEJ97693.1"/>
    </source>
</evidence>
<feature type="transmembrane region" description="Helical" evidence="1">
    <location>
        <begin position="703"/>
        <end position="722"/>
    </location>
</feature>
<feature type="transmembrane region" description="Helical" evidence="1">
    <location>
        <begin position="197"/>
        <end position="215"/>
    </location>
</feature>
<dbReference type="Proteomes" id="UP000095329">
    <property type="component" value="Unassembled WGS sequence"/>
</dbReference>